<feature type="domain" description="Metallo-beta-lactamase" evidence="2">
    <location>
        <begin position="275"/>
        <end position="495"/>
    </location>
</feature>
<evidence type="ECO:0000313" key="4">
    <source>
        <dbReference type="Proteomes" id="UP000824200"/>
    </source>
</evidence>
<dbReference type="SMART" id="SM00849">
    <property type="entry name" value="Lactamase_B"/>
    <property type="match status" value="1"/>
</dbReference>
<name>A0A9D1E378_9BACT</name>
<feature type="chain" id="PRO_5038889424" evidence="1">
    <location>
        <begin position="25"/>
        <end position="594"/>
    </location>
</feature>
<gene>
    <name evidence="3" type="ORF">IAC95_00920</name>
</gene>
<evidence type="ECO:0000259" key="2">
    <source>
        <dbReference type="SMART" id="SM00849"/>
    </source>
</evidence>
<dbReference type="Gene3D" id="2.60.40.4270">
    <property type="entry name" value="Listeria-Bacteroides repeat domain"/>
    <property type="match status" value="1"/>
</dbReference>
<dbReference type="Pfam" id="PF07523">
    <property type="entry name" value="Big_3"/>
    <property type="match status" value="1"/>
</dbReference>
<reference evidence="3" key="2">
    <citation type="journal article" date="2021" name="PeerJ">
        <title>Extensive microbial diversity within the chicken gut microbiome revealed by metagenomics and culture.</title>
        <authorList>
            <person name="Gilroy R."/>
            <person name="Ravi A."/>
            <person name="Getino M."/>
            <person name="Pursley I."/>
            <person name="Horton D.L."/>
            <person name="Alikhan N.F."/>
            <person name="Baker D."/>
            <person name="Gharbi K."/>
            <person name="Hall N."/>
            <person name="Watson M."/>
            <person name="Adriaenssens E.M."/>
            <person name="Foster-Nyarko E."/>
            <person name="Jarju S."/>
            <person name="Secka A."/>
            <person name="Antonio M."/>
            <person name="Oren A."/>
            <person name="Chaudhuri R.R."/>
            <person name="La Ragione R."/>
            <person name="Hildebrand F."/>
            <person name="Pallen M.J."/>
        </authorList>
    </citation>
    <scope>NUCLEOTIDE SEQUENCE</scope>
    <source>
        <strain evidence="3">CHK121-14286</strain>
    </source>
</reference>
<dbReference type="InterPro" id="IPR052159">
    <property type="entry name" value="Competence_DNA_uptake"/>
</dbReference>
<evidence type="ECO:0000256" key="1">
    <source>
        <dbReference type="SAM" id="SignalP"/>
    </source>
</evidence>
<dbReference type="PROSITE" id="PS51257">
    <property type="entry name" value="PROKAR_LIPOPROTEIN"/>
    <property type="match status" value="1"/>
</dbReference>
<keyword evidence="1" id="KW-0732">Signal</keyword>
<reference evidence="3" key="1">
    <citation type="submission" date="2020-10" db="EMBL/GenBank/DDBJ databases">
        <authorList>
            <person name="Gilroy R."/>
        </authorList>
    </citation>
    <scope>NUCLEOTIDE SEQUENCE</scope>
    <source>
        <strain evidence="3">CHK121-14286</strain>
    </source>
</reference>
<dbReference type="InterPro" id="IPR001279">
    <property type="entry name" value="Metallo-B-lactamas"/>
</dbReference>
<accession>A0A9D1E378</accession>
<sequence>MKLSKNRIFAVALLLAVMCCTLFVGCDLTTTVYFNPNYDGAEKITVEMGFGDKLTPPQVSRDGYYVEGWYLEKECTTPVNDFGLVWTGSEYFAKWNPNPVSLSATYDGVLFEGGTPSKDNVTVTVNYFDGSTAQVSDFEVDFGNVTDSAGTKTATVTYTEHGVTVNGEVTLNVAAVALQSIAATYTGKNIVVGGQLNHQDITVVATYTDGSTQTVTNFAVGAFSSAVAGTQTVEISYTEDNVTVSDTISVTVVEEGAMASGSLSIHFLELGNAYTGDSVYIKAGDTDILIDAGSRKDSASTISDYIDDYCTDGVLEYVVVTHAHQDHIAGFVGSSKDMGLFERYECETIIEFARTNATTAIYEDYCEKRNAEVAEGANCYTALECVNNENGAQKVYDLTGDGSVTMEILYQEFYENKAGDENDYSVCVLITQGENHYLLTGDLEEAGEQSLVENNPDLPEVVLYKGGHHGSYTAANEVLLSKIKPQYVCICCCAGTVEYMTQGTQNLHHTFPAQEFIDRVAPYTDCVYVTSLMHIKFDESKNKWVNDYVESMNGNIVFSCIDGVITLQCSNNDTKLKDTQWFKENRTCPDAWRE</sequence>
<dbReference type="PANTHER" id="PTHR30619:SF1">
    <property type="entry name" value="RECOMBINATION PROTEIN 2"/>
    <property type="match status" value="1"/>
</dbReference>
<feature type="signal peptide" evidence="1">
    <location>
        <begin position="1"/>
        <end position="24"/>
    </location>
</feature>
<comment type="caution">
    <text evidence="3">The sequence shown here is derived from an EMBL/GenBank/DDBJ whole genome shotgun (WGS) entry which is preliminary data.</text>
</comment>
<dbReference type="InterPro" id="IPR022038">
    <property type="entry name" value="Ig-like_bact"/>
</dbReference>
<dbReference type="InterPro" id="IPR042229">
    <property type="entry name" value="Listeria/Bacterioides_rpt_sf"/>
</dbReference>
<dbReference type="EMBL" id="DVHL01000009">
    <property type="protein sequence ID" value="HIR65441.1"/>
    <property type="molecule type" value="Genomic_DNA"/>
</dbReference>
<dbReference type="PANTHER" id="PTHR30619">
    <property type="entry name" value="DNA INTERNALIZATION/COMPETENCE PROTEIN COMEC/REC2"/>
    <property type="match status" value="1"/>
</dbReference>
<dbReference type="Gene3D" id="2.60.40.3630">
    <property type="match status" value="1"/>
</dbReference>
<dbReference type="Pfam" id="PF00753">
    <property type="entry name" value="Lactamase_B"/>
    <property type="match status" value="1"/>
</dbReference>
<dbReference type="Gene3D" id="3.60.15.10">
    <property type="entry name" value="Ribonuclease Z/Hydroxyacylglutathione hydrolase-like"/>
    <property type="match status" value="1"/>
</dbReference>
<evidence type="ECO:0000313" key="3">
    <source>
        <dbReference type="EMBL" id="HIR65441.1"/>
    </source>
</evidence>
<organism evidence="3 4">
    <name type="scientific">Candidatus Fimimonas gallinarum</name>
    <dbReference type="NCBI Taxonomy" id="2840821"/>
    <lineage>
        <taxon>Bacteria</taxon>
        <taxon>Pseudomonadati</taxon>
        <taxon>Myxococcota</taxon>
        <taxon>Myxococcia</taxon>
        <taxon>Myxococcales</taxon>
        <taxon>Cystobacterineae</taxon>
        <taxon>Myxococcaceae</taxon>
        <taxon>Myxococcaceae incertae sedis</taxon>
        <taxon>Candidatus Fimimonas</taxon>
    </lineage>
</organism>
<proteinExistence type="predicted"/>
<dbReference type="SUPFAM" id="SSF56281">
    <property type="entry name" value="Metallo-hydrolase/oxidoreductase"/>
    <property type="match status" value="1"/>
</dbReference>
<dbReference type="Proteomes" id="UP000824200">
    <property type="component" value="Unassembled WGS sequence"/>
</dbReference>
<dbReference type="InterPro" id="IPR036866">
    <property type="entry name" value="RibonucZ/Hydroxyglut_hydro"/>
</dbReference>
<protein>
    <submittedName>
        <fullName evidence="3">MBL fold metallo-hydrolase</fullName>
    </submittedName>
</protein>
<dbReference type="AlphaFoldDB" id="A0A9D1E378"/>